<dbReference type="EMBL" id="AFRT01001116">
    <property type="protein sequence ID" value="ELU41172.1"/>
    <property type="molecule type" value="Genomic_DNA"/>
</dbReference>
<gene>
    <name evidence="2" type="ORF">AG1IA_04797</name>
</gene>
<evidence type="ECO:0000256" key="1">
    <source>
        <dbReference type="SAM" id="MobiDB-lite"/>
    </source>
</evidence>
<reference evidence="2 3" key="1">
    <citation type="journal article" date="2013" name="Nat. Commun.">
        <title>The evolution and pathogenic mechanisms of the rice sheath blight pathogen.</title>
        <authorList>
            <person name="Zheng A."/>
            <person name="Lin R."/>
            <person name="Xu L."/>
            <person name="Qin P."/>
            <person name="Tang C."/>
            <person name="Ai P."/>
            <person name="Zhang D."/>
            <person name="Liu Y."/>
            <person name="Sun Z."/>
            <person name="Feng H."/>
            <person name="Wang Y."/>
            <person name="Chen Y."/>
            <person name="Liang X."/>
            <person name="Fu R."/>
            <person name="Li Q."/>
            <person name="Zhang J."/>
            <person name="Yu X."/>
            <person name="Xie Z."/>
            <person name="Ding L."/>
            <person name="Guan P."/>
            <person name="Tang J."/>
            <person name="Liang Y."/>
            <person name="Wang S."/>
            <person name="Deng Q."/>
            <person name="Li S."/>
            <person name="Zhu J."/>
            <person name="Wang L."/>
            <person name="Liu H."/>
            <person name="Li P."/>
        </authorList>
    </citation>
    <scope>NUCLEOTIDE SEQUENCE [LARGE SCALE GENOMIC DNA]</scope>
    <source>
        <strain evidence="3">AG-1 IA</strain>
    </source>
</reference>
<dbReference type="AlphaFoldDB" id="L8WWG6"/>
<feature type="compositionally biased region" description="Basic and acidic residues" evidence="1">
    <location>
        <begin position="262"/>
        <end position="272"/>
    </location>
</feature>
<name>L8WWG6_THACA</name>
<proteinExistence type="predicted"/>
<protein>
    <submittedName>
        <fullName evidence="2">Uncharacterized protein</fullName>
    </submittedName>
</protein>
<dbReference type="Proteomes" id="UP000011668">
    <property type="component" value="Unassembled WGS sequence"/>
</dbReference>
<dbReference type="HOGENOM" id="CLU_970372_0_0_1"/>
<feature type="region of interest" description="Disordered" evidence="1">
    <location>
        <begin position="247"/>
        <end position="279"/>
    </location>
</feature>
<feature type="compositionally biased region" description="Basic residues" evidence="1">
    <location>
        <begin position="249"/>
        <end position="258"/>
    </location>
</feature>
<evidence type="ECO:0000313" key="3">
    <source>
        <dbReference type="Proteomes" id="UP000011668"/>
    </source>
</evidence>
<accession>L8WWG6</accession>
<organism evidence="2 3">
    <name type="scientific">Thanatephorus cucumeris (strain AG1-IA)</name>
    <name type="common">Rice sheath blight fungus</name>
    <name type="synonym">Rhizoctonia solani</name>
    <dbReference type="NCBI Taxonomy" id="983506"/>
    <lineage>
        <taxon>Eukaryota</taxon>
        <taxon>Fungi</taxon>
        <taxon>Dikarya</taxon>
        <taxon>Basidiomycota</taxon>
        <taxon>Agaricomycotina</taxon>
        <taxon>Agaricomycetes</taxon>
        <taxon>Cantharellales</taxon>
        <taxon>Ceratobasidiaceae</taxon>
        <taxon>Rhizoctonia</taxon>
        <taxon>Rhizoctonia solani AG-1</taxon>
    </lineage>
</organism>
<keyword evidence="3" id="KW-1185">Reference proteome</keyword>
<evidence type="ECO:0000313" key="2">
    <source>
        <dbReference type="EMBL" id="ELU41172.1"/>
    </source>
</evidence>
<comment type="caution">
    <text evidence="2">The sequence shown here is derived from an EMBL/GenBank/DDBJ whole genome shotgun (WGS) entry which is preliminary data.</text>
</comment>
<sequence length="287" mass="31407">MNDQSMGCVSGWIVIILYISLNIPRPWTTGKCSVARYSSLDCEISCGGRTDPSPGEVTHPSLSLSPPGHTFRLPRKTNALDYLEWITVYGRADYSPDRARVGKFVGSGHPDPLWTWVQMKGWISRGMEVAAVIRTRAGRCGYSAQSIDSERGALSKFSTSCVGTAHVYDGEEWCYLAAELDAGVMVGMRIGEARPVWSVWNRWSGRAGYKGGASHAGGMDGINVKIRQGVAAGGTCLHYLEPSGNWAGGRKKRRKKQARVQLPREDDGHRDVAQAPTPPPFLDRIVL</sequence>